<keyword evidence="2" id="KW-1185">Reference proteome</keyword>
<dbReference type="Proteomes" id="UP000032254">
    <property type="component" value="Unassembled WGS sequence"/>
</dbReference>
<dbReference type="EMBL" id="JXSX01000003">
    <property type="protein sequence ID" value="KIR61294.1"/>
    <property type="molecule type" value="Genomic_DNA"/>
</dbReference>
<protein>
    <submittedName>
        <fullName evidence="1">Uncharacterized protein</fullName>
    </submittedName>
</protein>
<evidence type="ECO:0000313" key="2">
    <source>
        <dbReference type="Proteomes" id="UP000032254"/>
    </source>
</evidence>
<sequence>MRDRVAEVTVAFAMPVAGPDLGVDAPVVSGSDEQDAVAGQGLYETGSDAPVELHGPGRLSAAVMDGDQTPSGMLSAGPDGESAVVRAHADRLGCPRPLRAGPVRGQIAGMAQRYGGEPEDFQPAVPAFLFTLTSGLGHSSGSS</sequence>
<name>A0A0D0WRE0_9ACTN</name>
<accession>A0A0D0WRE0</accession>
<comment type="caution">
    <text evidence="1">The sequence shown here is derived from an EMBL/GenBank/DDBJ whole genome shotgun (WGS) entry which is preliminary data.</text>
</comment>
<proteinExistence type="predicted"/>
<gene>
    <name evidence="1" type="ORF">TK50_26665</name>
</gene>
<organism evidence="1 2">
    <name type="scientific">Micromonospora haikouensis</name>
    <dbReference type="NCBI Taxonomy" id="686309"/>
    <lineage>
        <taxon>Bacteria</taxon>
        <taxon>Bacillati</taxon>
        <taxon>Actinomycetota</taxon>
        <taxon>Actinomycetes</taxon>
        <taxon>Micromonosporales</taxon>
        <taxon>Micromonosporaceae</taxon>
        <taxon>Micromonospora</taxon>
    </lineage>
</organism>
<evidence type="ECO:0000313" key="1">
    <source>
        <dbReference type="EMBL" id="KIR61294.1"/>
    </source>
</evidence>
<dbReference type="AlphaFoldDB" id="A0A0D0WRE0"/>
<reference evidence="1 2" key="1">
    <citation type="submission" date="2015-01" db="EMBL/GenBank/DDBJ databases">
        <title>Sequencing and annotation of Micromonospora carbonacea strain JXNU-1 genome.</title>
        <authorList>
            <person name="Long Z."/>
            <person name="Huang Y."/>
            <person name="Jiang Y."/>
        </authorList>
    </citation>
    <scope>NUCLEOTIDE SEQUENCE [LARGE SCALE GENOMIC DNA]</scope>
    <source>
        <strain evidence="1 2">JXNU-1</strain>
    </source>
</reference>